<dbReference type="PANTHER" id="PTHR35529">
    <property type="entry name" value="MANGANESE EFFLUX PUMP MNTP-RELATED"/>
    <property type="match status" value="1"/>
</dbReference>
<evidence type="ECO:0000256" key="4">
    <source>
        <dbReference type="ARBA" id="ARBA00023136"/>
    </source>
</evidence>
<proteinExistence type="predicted"/>
<dbReference type="STRING" id="426757.SAMN04488127_2538"/>
<keyword evidence="3 5" id="KW-1133">Transmembrane helix</keyword>
<dbReference type="PANTHER" id="PTHR35529:SF2">
    <property type="entry name" value="SPORULATION PROTEIN YTAF-RELATED"/>
    <property type="match status" value="1"/>
</dbReference>
<protein>
    <submittedName>
        <fullName evidence="6">Putative sporulation protein YtaF</fullName>
    </submittedName>
</protein>
<name>A0A1H7AWF1_9BACL</name>
<dbReference type="RefSeq" id="WP_177168387.1">
    <property type="nucleotide sequence ID" value="NZ_FNZF01000005.1"/>
</dbReference>
<dbReference type="InterPro" id="IPR003810">
    <property type="entry name" value="Mntp/YtaF"/>
</dbReference>
<evidence type="ECO:0000313" key="6">
    <source>
        <dbReference type="EMBL" id="SEJ69931.1"/>
    </source>
</evidence>
<keyword evidence="1" id="KW-1003">Cell membrane</keyword>
<dbReference type="Proteomes" id="UP000199200">
    <property type="component" value="Unassembled WGS sequence"/>
</dbReference>
<evidence type="ECO:0000256" key="5">
    <source>
        <dbReference type="SAM" id="Phobius"/>
    </source>
</evidence>
<accession>A0A1H7AWF1</accession>
<feature type="transmembrane region" description="Helical" evidence="5">
    <location>
        <begin position="33"/>
        <end position="53"/>
    </location>
</feature>
<feature type="transmembrane region" description="Helical" evidence="5">
    <location>
        <begin position="171"/>
        <end position="188"/>
    </location>
</feature>
<feature type="transmembrane region" description="Helical" evidence="5">
    <location>
        <begin position="65"/>
        <end position="83"/>
    </location>
</feature>
<keyword evidence="4 5" id="KW-0472">Membrane</keyword>
<organism evidence="6 7">
    <name type="scientific">Bhargavaea ginsengi</name>
    <dbReference type="NCBI Taxonomy" id="426757"/>
    <lineage>
        <taxon>Bacteria</taxon>
        <taxon>Bacillati</taxon>
        <taxon>Bacillota</taxon>
        <taxon>Bacilli</taxon>
        <taxon>Bacillales</taxon>
        <taxon>Caryophanaceae</taxon>
        <taxon>Bhargavaea</taxon>
    </lineage>
</organism>
<gene>
    <name evidence="6" type="ORF">SAMN04488127_2538</name>
</gene>
<keyword evidence="7" id="KW-1185">Reference proteome</keyword>
<reference evidence="7" key="1">
    <citation type="submission" date="2016-10" db="EMBL/GenBank/DDBJ databases">
        <authorList>
            <person name="Varghese N."/>
            <person name="Submissions S."/>
        </authorList>
    </citation>
    <scope>NUCLEOTIDE SEQUENCE [LARGE SCALE GENOMIC DNA]</scope>
    <source>
        <strain evidence="7">CGMCC 1.6763</strain>
    </source>
</reference>
<feature type="transmembrane region" description="Helical" evidence="5">
    <location>
        <begin position="124"/>
        <end position="150"/>
    </location>
</feature>
<evidence type="ECO:0000313" key="7">
    <source>
        <dbReference type="Proteomes" id="UP000199200"/>
    </source>
</evidence>
<keyword evidence="2 5" id="KW-0812">Transmembrane</keyword>
<dbReference type="Pfam" id="PF02659">
    <property type="entry name" value="Mntp"/>
    <property type="match status" value="1"/>
</dbReference>
<dbReference type="EMBL" id="FNZF01000005">
    <property type="protein sequence ID" value="SEJ69931.1"/>
    <property type="molecule type" value="Genomic_DNA"/>
</dbReference>
<evidence type="ECO:0000256" key="3">
    <source>
        <dbReference type="ARBA" id="ARBA00022989"/>
    </source>
</evidence>
<evidence type="ECO:0000256" key="2">
    <source>
        <dbReference type="ARBA" id="ARBA00022692"/>
    </source>
</evidence>
<dbReference type="AlphaFoldDB" id="A0A1H7AWF1"/>
<evidence type="ECO:0000256" key="1">
    <source>
        <dbReference type="ARBA" id="ARBA00022475"/>
    </source>
</evidence>
<sequence length="189" mass="19983">MQWLTILFLGIAANLDNLGFGLAYGIQKVRIPILSNAVIAILSMMVTALAMVAAEGLAYIMPEQIANRLGGFMLCLIGVWMLIQELKPNQALCKNNLHADKDGNRILSVREVLPPGFLLSANSLAGGFGMGVSGGPMTATVLSIGVFSFLTIHCGNRFGGALTRFYLGRHPGVLAGGLLIVIGIVEMAI</sequence>